<sequence length="468" mass="51536">MSQSRPLYLGPRLRRLRRELGLTQQAMATDLDISPSYIALLERNQRPVTAELLIRLARTYQLDMAELATEDADNYAKRIAEVMRDPLLEGIDLPALEIADLATSFPGVAEAILRLHGAYAREQQILADRRLGAAAAEGGTPDPVRAVQEFFSNNRNHFPTLDSRAEELAVEIAEHGAAAEWLRKRKGVRVRFMPPEVMVESVRRYDRHNDQVLIDDSLDTSARKFQLALHIAWTTMRDEIVQLARAADLPDKSAVALARRNLAAYAAAALVMPYDRFLRAAESRGYDVAALGGVFGASFEQVAHRLTTLARPGHEGIPFFMVRLDAAGNVSKLLDGAGFPYAPHGGSCPLWRVHDTFRTPGQLVTQWLELPDGRRFFTLARTVGGEPRHFGAAAVVRSVALVCAADQADKLAYARGIDPAAVTATPIGVNCGLCQRADCEARAVPPRGRDLLADDQRRSVAPFMFADR</sequence>
<protein>
    <submittedName>
        <fullName evidence="6">DUF2083 domain-containing protein</fullName>
    </submittedName>
</protein>
<reference evidence="6 7" key="1">
    <citation type="submission" date="2020-08" db="EMBL/GenBank/DDBJ databases">
        <title>The genome sequence of Novosphingobium flavum 4Y4.</title>
        <authorList>
            <person name="Liu Y."/>
        </authorList>
    </citation>
    <scope>NUCLEOTIDE SEQUENCE [LARGE SCALE GENOMIC DNA]</scope>
    <source>
        <strain evidence="6 7">4Y4</strain>
    </source>
</reference>
<dbReference type="InterPro" id="IPR001387">
    <property type="entry name" value="Cro/C1-type_HTH"/>
</dbReference>
<comment type="caution">
    <text evidence="6">The sequence shown here is derived from an EMBL/GenBank/DDBJ whole genome shotgun (WGS) entry which is preliminary data.</text>
</comment>
<proteinExistence type="inferred from homology"/>
<evidence type="ECO:0000256" key="2">
    <source>
        <dbReference type="ARBA" id="ARBA00023015"/>
    </source>
</evidence>
<evidence type="ECO:0000256" key="3">
    <source>
        <dbReference type="ARBA" id="ARBA00023125"/>
    </source>
</evidence>
<accession>A0A7X1F7V3</accession>
<comment type="similarity">
    <text evidence="1">Belongs to the short-chain fatty acyl-CoA assimilation regulator (ScfR) family.</text>
</comment>
<dbReference type="RefSeq" id="WP_185683396.1">
    <property type="nucleotide sequence ID" value="NZ_JACLAU010000012.1"/>
</dbReference>
<dbReference type="CDD" id="cd00093">
    <property type="entry name" value="HTH_XRE"/>
    <property type="match status" value="1"/>
</dbReference>
<dbReference type="GO" id="GO:0003677">
    <property type="term" value="F:DNA binding"/>
    <property type="evidence" value="ECO:0007669"/>
    <property type="project" value="UniProtKB-KW"/>
</dbReference>
<organism evidence="6 7">
    <name type="scientific">Novosphingobium aerophilum</name>
    <dbReference type="NCBI Taxonomy" id="2839843"/>
    <lineage>
        <taxon>Bacteria</taxon>
        <taxon>Pseudomonadati</taxon>
        <taxon>Pseudomonadota</taxon>
        <taxon>Alphaproteobacteria</taxon>
        <taxon>Sphingomonadales</taxon>
        <taxon>Sphingomonadaceae</taxon>
        <taxon>Novosphingobium</taxon>
    </lineage>
</organism>
<evidence type="ECO:0000256" key="4">
    <source>
        <dbReference type="ARBA" id="ARBA00023163"/>
    </source>
</evidence>
<dbReference type="EMBL" id="JACLAU010000012">
    <property type="protein sequence ID" value="MBC2651976.1"/>
    <property type="molecule type" value="Genomic_DNA"/>
</dbReference>
<evidence type="ECO:0000313" key="7">
    <source>
        <dbReference type="Proteomes" id="UP000520156"/>
    </source>
</evidence>
<dbReference type="Pfam" id="PF06114">
    <property type="entry name" value="Peptidase_M78"/>
    <property type="match status" value="1"/>
</dbReference>
<feature type="domain" description="HTH cro/C1-type" evidence="5">
    <location>
        <begin position="13"/>
        <end position="67"/>
    </location>
</feature>
<dbReference type="InterPro" id="IPR018653">
    <property type="entry name" value="ScfR_C"/>
</dbReference>
<dbReference type="PIRSF" id="PIRSF019251">
    <property type="entry name" value="Rv0465c"/>
    <property type="match status" value="1"/>
</dbReference>
<dbReference type="Gene3D" id="1.10.260.40">
    <property type="entry name" value="lambda repressor-like DNA-binding domains"/>
    <property type="match status" value="1"/>
</dbReference>
<keyword evidence="3" id="KW-0238">DNA-binding</keyword>
<dbReference type="AlphaFoldDB" id="A0A7X1F7V3"/>
<keyword evidence="2" id="KW-0805">Transcription regulation</keyword>
<name>A0A7X1F7V3_9SPHN</name>
<dbReference type="SMART" id="SM00530">
    <property type="entry name" value="HTH_XRE"/>
    <property type="match status" value="1"/>
</dbReference>
<dbReference type="Pfam" id="PF09856">
    <property type="entry name" value="ScfRs"/>
    <property type="match status" value="1"/>
</dbReference>
<dbReference type="InterPro" id="IPR026281">
    <property type="entry name" value="HTH_RamB"/>
</dbReference>
<keyword evidence="4" id="KW-0804">Transcription</keyword>
<dbReference type="PROSITE" id="PS50943">
    <property type="entry name" value="HTH_CROC1"/>
    <property type="match status" value="1"/>
</dbReference>
<dbReference type="InterPro" id="IPR050807">
    <property type="entry name" value="TransReg_Diox_bact_type"/>
</dbReference>
<evidence type="ECO:0000259" key="5">
    <source>
        <dbReference type="PROSITE" id="PS50943"/>
    </source>
</evidence>
<dbReference type="InterPro" id="IPR010982">
    <property type="entry name" value="Lambda_DNA-bd_dom_sf"/>
</dbReference>
<dbReference type="SUPFAM" id="SSF47413">
    <property type="entry name" value="lambda repressor-like DNA-binding domains"/>
    <property type="match status" value="1"/>
</dbReference>
<dbReference type="GO" id="GO:0003700">
    <property type="term" value="F:DNA-binding transcription factor activity"/>
    <property type="evidence" value="ECO:0007669"/>
    <property type="project" value="TreeGrafter"/>
</dbReference>
<keyword evidence="7" id="KW-1185">Reference proteome</keyword>
<evidence type="ECO:0000256" key="1">
    <source>
        <dbReference type="ARBA" id="ARBA00007227"/>
    </source>
</evidence>
<dbReference type="GO" id="GO:0005829">
    <property type="term" value="C:cytosol"/>
    <property type="evidence" value="ECO:0007669"/>
    <property type="project" value="TreeGrafter"/>
</dbReference>
<dbReference type="PANTHER" id="PTHR46797">
    <property type="entry name" value="HTH-TYPE TRANSCRIPTIONAL REGULATOR"/>
    <property type="match status" value="1"/>
</dbReference>
<gene>
    <name evidence="6" type="ORF">H7F49_09695</name>
</gene>
<dbReference type="Pfam" id="PF01381">
    <property type="entry name" value="HTH_3"/>
    <property type="match status" value="1"/>
</dbReference>
<dbReference type="Proteomes" id="UP000520156">
    <property type="component" value="Unassembled WGS sequence"/>
</dbReference>
<dbReference type="PANTHER" id="PTHR46797:SF23">
    <property type="entry name" value="HTH-TYPE TRANSCRIPTIONAL REGULATOR SUTR"/>
    <property type="match status" value="1"/>
</dbReference>
<dbReference type="InterPro" id="IPR010359">
    <property type="entry name" value="IrrE_HExxH"/>
</dbReference>
<evidence type="ECO:0000313" key="6">
    <source>
        <dbReference type="EMBL" id="MBC2651976.1"/>
    </source>
</evidence>